<reference evidence="1 2" key="1">
    <citation type="journal article" date="2016" name="Nat. Commun.">
        <title>Thousands of microbial genomes shed light on interconnected biogeochemical processes in an aquifer system.</title>
        <authorList>
            <person name="Anantharaman K."/>
            <person name="Brown C.T."/>
            <person name="Hug L.A."/>
            <person name="Sharon I."/>
            <person name="Castelle C.J."/>
            <person name="Probst A.J."/>
            <person name="Thomas B.C."/>
            <person name="Singh A."/>
            <person name="Wilkins M.J."/>
            <person name="Karaoz U."/>
            <person name="Brodie E.L."/>
            <person name="Williams K.H."/>
            <person name="Hubbard S.S."/>
            <person name="Banfield J.F."/>
        </authorList>
    </citation>
    <scope>NUCLEOTIDE SEQUENCE [LARGE SCALE GENOMIC DNA]</scope>
</reference>
<accession>A0A1F6BFI3</accession>
<dbReference type="Proteomes" id="UP000176186">
    <property type="component" value="Unassembled WGS sequence"/>
</dbReference>
<name>A0A1F6BFI3_9BACT</name>
<dbReference type="AlphaFoldDB" id="A0A1F6BFI3"/>
<evidence type="ECO:0000313" key="1">
    <source>
        <dbReference type="EMBL" id="OGG35691.1"/>
    </source>
</evidence>
<gene>
    <name evidence="1" type="ORF">A2363_04200</name>
</gene>
<sequence length="141" mass="16124">MAPFRIEQSGRSVWQVTAQEIQDMFRSSLVTALTSAGVLKSRSVGHGSLSYSRQDVAKLVYARYLLEDAKERGKDKDAVDFSVIRGIIPGNIFDRMQAAPWWTELNLRMLQKWHVDLRSMVGPSVREIDRYGRLPKLKDRA</sequence>
<organism evidence="1 2">
    <name type="scientific">Candidatus Gottesmanbacteria bacterium RIFOXYB1_FULL_47_11</name>
    <dbReference type="NCBI Taxonomy" id="1798401"/>
    <lineage>
        <taxon>Bacteria</taxon>
        <taxon>Candidatus Gottesmaniibacteriota</taxon>
    </lineage>
</organism>
<proteinExistence type="predicted"/>
<comment type="caution">
    <text evidence="1">The sequence shown here is derived from an EMBL/GenBank/DDBJ whole genome shotgun (WGS) entry which is preliminary data.</text>
</comment>
<evidence type="ECO:0000313" key="2">
    <source>
        <dbReference type="Proteomes" id="UP000176186"/>
    </source>
</evidence>
<dbReference type="EMBL" id="MFKE01000008">
    <property type="protein sequence ID" value="OGG35691.1"/>
    <property type="molecule type" value="Genomic_DNA"/>
</dbReference>
<dbReference type="STRING" id="1798401.A2363_04200"/>
<protein>
    <submittedName>
        <fullName evidence="1">Uncharacterized protein</fullName>
    </submittedName>
</protein>